<feature type="domain" description="Oxidoreductase molybdopterin-binding" evidence="6">
    <location>
        <begin position="107"/>
        <end position="283"/>
    </location>
</feature>
<dbReference type="InterPro" id="IPR014756">
    <property type="entry name" value="Ig_E-set"/>
</dbReference>
<evidence type="ECO:0000256" key="3">
    <source>
        <dbReference type="ARBA" id="ARBA00022723"/>
    </source>
</evidence>
<dbReference type="Gene3D" id="2.60.40.650">
    <property type="match status" value="1"/>
</dbReference>
<evidence type="ECO:0000313" key="9">
    <source>
        <dbReference type="Proteomes" id="UP000637788"/>
    </source>
</evidence>
<gene>
    <name evidence="8" type="ORF">GCM10010094_67660</name>
</gene>
<reference evidence="8" key="2">
    <citation type="submission" date="2020-09" db="EMBL/GenBank/DDBJ databases">
        <authorList>
            <person name="Sun Q."/>
            <person name="Ohkuma M."/>
        </authorList>
    </citation>
    <scope>NUCLEOTIDE SEQUENCE</scope>
    <source>
        <strain evidence="8">JCM 3035</strain>
    </source>
</reference>
<evidence type="ECO:0000256" key="1">
    <source>
        <dbReference type="ARBA" id="ARBA00001924"/>
    </source>
</evidence>
<dbReference type="GO" id="GO:0006790">
    <property type="term" value="P:sulfur compound metabolic process"/>
    <property type="evidence" value="ECO:0007669"/>
    <property type="project" value="TreeGrafter"/>
</dbReference>
<dbReference type="GO" id="GO:0030151">
    <property type="term" value="F:molybdenum ion binding"/>
    <property type="evidence" value="ECO:0007669"/>
    <property type="project" value="InterPro"/>
</dbReference>
<evidence type="ECO:0000259" key="6">
    <source>
        <dbReference type="Pfam" id="PF00174"/>
    </source>
</evidence>
<keyword evidence="9" id="KW-1185">Reference proteome</keyword>
<keyword evidence="3" id="KW-0479">Metal-binding</keyword>
<dbReference type="Gene3D" id="3.90.420.10">
    <property type="entry name" value="Oxidoreductase, molybdopterin-binding domain"/>
    <property type="match status" value="1"/>
</dbReference>
<dbReference type="GO" id="GO:0008482">
    <property type="term" value="F:sulfite oxidase activity"/>
    <property type="evidence" value="ECO:0007669"/>
    <property type="project" value="TreeGrafter"/>
</dbReference>
<dbReference type="SUPFAM" id="SSF56524">
    <property type="entry name" value="Oxidoreductase molybdopterin-binding domain"/>
    <property type="match status" value="1"/>
</dbReference>
<reference evidence="8" key="1">
    <citation type="journal article" date="2014" name="Int. J. Syst. Evol. Microbiol.">
        <title>Complete genome sequence of Corynebacterium casei LMG S-19264T (=DSM 44701T), isolated from a smear-ripened cheese.</title>
        <authorList>
            <consortium name="US DOE Joint Genome Institute (JGI-PGF)"/>
            <person name="Walter F."/>
            <person name="Albersmeier A."/>
            <person name="Kalinowski J."/>
            <person name="Ruckert C."/>
        </authorList>
    </citation>
    <scope>NUCLEOTIDE SEQUENCE</scope>
    <source>
        <strain evidence="8">JCM 3035</strain>
    </source>
</reference>
<dbReference type="Proteomes" id="UP000637788">
    <property type="component" value="Unassembled WGS sequence"/>
</dbReference>
<feature type="compositionally biased region" description="Basic and acidic residues" evidence="5">
    <location>
        <begin position="1"/>
        <end position="10"/>
    </location>
</feature>
<dbReference type="InterPro" id="IPR036374">
    <property type="entry name" value="OxRdtase_Mopterin-bd_sf"/>
</dbReference>
<comment type="cofactor">
    <cofactor evidence="1">
        <name>Mo-molybdopterin</name>
        <dbReference type="ChEBI" id="CHEBI:71302"/>
    </cofactor>
</comment>
<sequence length="438" mass="47105">MDGRDARDVQAARQGPGQAEAERIVPHDGPIGDAHASLEHAGDAHAAHAADAHISALRAVSAPARVAEPAEGISPEELALAARNHGLPLEALRYEVTPPGLHYVLVHYDIPTVDAAGAEDWTLAVRGRVRTPLTLDMATLRSFPAVTHRVTMECAGNGRARLTPRPVSQPWLVEAVGTADWTGVPLRTLLAEAGVEPDAVEAVFTGADHGVERGVEQDYQRSLPLSDATADDPEVLVAYEMNGAPLPPQHGHPVRLVVPGWYGMAHVKWLRDIALTNTPFTGFQQTVAYRYRRSADDPDDPGEPVTRIAPRALMIPPGFPDFMSRTRVVRPGPVQLEGRAWSGHAPVTKVEVSTDDGDTWAEAALDHKPDKPDGSAGSAWAWQSWRTTWTAAPGTHVLTARATDAAGHTQPLDQPWNRGGFGNNLVQRIPVICLPRGD</sequence>
<comment type="caution">
    <text evidence="8">The sequence shown here is derived from an EMBL/GenBank/DDBJ whole genome shotgun (WGS) entry which is preliminary data.</text>
</comment>
<dbReference type="PANTHER" id="PTHR19372:SF7">
    <property type="entry name" value="SULFITE OXIDASE, MITOCHONDRIAL"/>
    <property type="match status" value="1"/>
</dbReference>
<dbReference type="InterPro" id="IPR000572">
    <property type="entry name" value="OxRdtase_Mopterin-bd_dom"/>
</dbReference>
<dbReference type="PANTHER" id="PTHR19372">
    <property type="entry name" value="SULFITE REDUCTASE"/>
    <property type="match status" value="1"/>
</dbReference>
<evidence type="ECO:0000256" key="5">
    <source>
        <dbReference type="SAM" id="MobiDB-lite"/>
    </source>
</evidence>
<dbReference type="Pfam" id="PF03404">
    <property type="entry name" value="Mo-co_dimer"/>
    <property type="match status" value="1"/>
</dbReference>
<keyword evidence="2" id="KW-0500">Molybdenum</keyword>
<accession>A0A917RAQ2</accession>
<evidence type="ECO:0000256" key="2">
    <source>
        <dbReference type="ARBA" id="ARBA00022505"/>
    </source>
</evidence>
<dbReference type="PRINTS" id="PR00407">
    <property type="entry name" value="EUMOPTERIN"/>
</dbReference>
<feature type="domain" description="Moybdenum cofactor oxidoreductase dimerisation" evidence="7">
    <location>
        <begin position="331"/>
        <end position="431"/>
    </location>
</feature>
<dbReference type="GO" id="GO:0020037">
    <property type="term" value="F:heme binding"/>
    <property type="evidence" value="ECO:0007669"/>
    <property type="project" value="TreeGrafter"/>
</dbReference>
<protein>
    <submittedName>
        <fullName evidence="8">Sulfite oxidase</fullName>
    </submittedName>
</protein>
<dbReference type="Pfam" id="PF00174">
    <property type="entry name" value="Oxidored_molyb"/>
    <property type="match status" value="1"/>
</dbReference>
<keyword evidence="4" id="KW-0560">Oxidoreductase</keyword>
<feature type="region of interest" description="Disordered" evidence="5">
    <location>
        <begin position="1"/>
        <end position="36"/>
    </location>
</feature>
<name>A0A917RAQ2_9ACTN</name>
<dbReference type="InterPro" id="IPR005066">
    <property type="entry name" value="MoCF_OxRdtse_dimer"/>
</dbReference>
<dbReference type="EMBL" id="BMPQ01000023">
    <property type="protein sequence ID" value="GGK97295.1"/>
    <property type="molecule type" value="Genomic_DNA"/>
</dbReference>
<proteinExistence type="predicted"/>
<evidence type="ECO:0000256" key="4">
    <source>
        <dbReference type="ARBA" id="ARBA00023002"/>
    </source>
</evidence>
<dbReference type="GO" id="GO:0043546">
    <property type="term" value="F:molybdopterin cofactor binding"/>
    <property type="evidence" value="ECO:0007669"/>
    <property type="project" value="TreeGrafter"/>
</dbReference>
<organism evidence="8 9">
    <name type="scientific">Streptomyces flaveus</name>
    <dbReference type="NCBI Taxonomy" id="66370"/>
    <lineage>
        <taxon>Bacteria</taxon>
        <taxon>Bacillati</taxon>
        <taxon>Actinomycetota</taxon>
        <taxon>Actinomycetes</taxon>
        <taxon>Kitasatosporales</taxon>
        <taxon>Streptomycetaceae</taxon>
        <taxon>Streptomyces</taxon>
        <taxon>Streptomyces aurantiacus group</taxon>
    </lineage>
</organism>
<dbReference type="RefSeq" id="WP_189325570.1">
    <property type="nucleotide sequence ID" value="NZ_BMPQ01000023.1"/>
</dbReference>
<dbReference type="SUPFAM" id="SSF81296">
    <property type="entry name" value="E set domains"/>
    <property type="match status" value="1"/>
</dbReference>
<dbReference type="AlphaFoldDB" id="A0A917RAQ2"/>
<dbReference type="InterPro" id="IPR008335">
    <property type="entry name" value="Mopterin_OxRdtase_euk"/>
</dbReference>
<evidence type="ECO:0000313" key="8">
    <source>
        <dbReference type="EMBL" id="GGK97295.1"/>
    </source>
</evidence>
<dbReference type="CDD" id="cd02110">
    <property type="entry name" value="SO_family_Moco_dimer"/>
    <property type="match status" value="1"/>
</dbReference>
<evidence type="ECO:0000259" key="7">
    <source>
        <dbReference type="Pfam" id="PF03404"/>
    </source>
</evidence>